<name>A0A1N7FKX0_9NOCA</name>
<accession>A0A1N7FKX0</accession>
<dbReference type="Proteomes" id="UP000186218">
    <property type="component" value="Unassembled WGS sequence"/>
</dbReference>
<dbReference type="PANTHER" id="PTHR43135:SF3">
    <property type="entry name" value="ALPHA-D-RIBOSE 1-METHYLPHOSPHONATE 5-TRIPHOSPHATE DIPHOSPHATASE"/>
    <property type="match status" value="1"/>
</dbReference>
<dbReference type="Gene3D" id="2.30.40.10">
    <property type="entry name" value="Urease, subunit C, domain 1"/>
    <property type="match status" value="1"/>
</dbReference>
<gene>
    <name evidence="2" type="ORF">SAMN05445060_2156</name>
</gene>
<dbReference type="EMBL" id="FTNT01000005">
    <property type="protein sequence ID" value="SIS00963.1"/>
    <property type="molecule type" value="Genomic_DNA"/>
</dbReference>
<dbReference type="SUPFAM" id="SSF51338">
    <property type="entry name" value="Composite domain of metallo-dependent hydrolases"/>
    <property type="match status" value="1"/>
</dbReference>
<dbReference type="GO" id="GO:0016810">
    <property type="term" value="F:hydrolase activity, acting on carbon-nitrogen (but not peptide) bonds"/>
    <property type="evidence" value="ECO:0007669"/>
    <property type="project" value="InterPro"/>
</dbReference>
<dbReference type="AlphaFoldDB" id="A0A1N7FKX0"/>
<dbReference type="Gene3D" id="1.20.58.520">
    <property type="entry name" value="Amidohydrolase"/>
    <property type="match status" value="1"/>
</dbReference>
<evidence type="ECO:0000313" key="2">
    <source>
        <dbReference type="EMBL" id="SIS00963.1"/>
    </source>
</evidence>
<dbReference type="InterPro" id="IPR011059">
    <property type="entry name" value="Metal-dep_hydrolase_composite"/>
</dbReference>
<keyword evidence="3" id="KW-1185">Reference proteome</keyword>
<dbReference type="InterPro" id="IPR006680">
    <property type="entry name" value="Amidohydro-rel"/>
</dbReference>
<dbReference type="RefSeq" id="WP_200799407.1">
    <property type="nucleotide sequence ID" value="NZ_FTNT01000005.1"/>
</dbReference>
<dbReference type="SUPFAM" id="SSF51556">
    <property type="entry name" value="Metallo-dependent hydrolases"/>
    <property type="match status" value="1"/>
</dbReference>
<feature type="domain" description="Amidohydrolase-related" evidence="1">
    <location>
        <begin position="53"/>
        <end position="355"/>
    </location>
</feature>
<dbReference type="InterPro" id="IPR032466">
    <property type="entry name" value="Metal_Hydrolase"/>
</dbReference>
<dbReference type="Gene3D" id="3.30.110.90">
    <property type="entry name" value="Amidohydrolase"/>
    <property type="match status" value="1"/>
</dbReference>
<protein>
    <submittedName>
        <fullName evidence="2">Imidazolonepropionase</fullName>
    </submittedName>
</protein>
<evidence type="ECO:0000259" key="1">
    <source>
        <dbReference type="Pfam" id="PF01979"/>
    </source>
</evidence>
<dbReference type="STRING" id="1344003.SAMN05445060_2156"/>
<organism evidence="2 3">
    <name type="scientific">Williamsia sterculiae</name>
    <dbReference type="NCBI Taxonomy" id="1344003"/>
    <lineage>
        <taxon>Bacteria</taxon>
        <taxon>Bacillati</taxon>
        <taxon>Actinomycetota</taxon>
        <taxon>Actinomycetes</taxon>
        <taxon>Mycobacteriales</taxon>
        <taxon>Nocardiaceae</taxon>
        <taxon>Williamsia</taxon>
    </lineage>
</organism>
<sequence length="356" mass="37409">MRIVNARLFINNKLTRPSTLTVAHGLIDRVGDGHDDDSSSTTATETIDAAGGTLLPGLIDAHLHLSRPEDLHRLATHGVTTAFDMASWPPEFTNSLRGRPRTTQIISAGVPFIGPDGPHSHFVTADHAIVTDVDQVPEQVTRRLDDGSDFIKVVLEAPGGGGPSPAVAAAVVTAAHRAGRRVVAHAANIGAFRLAVECGADVVTHVPRDQAVDPTITRCLADTGRVAIPTLGVSEILSDDAAGYDRSRASVRALREAGVPILAGTDAVESSGVPFAIPLGTSLHHELELLTDAEWTPLDAIASATALPARHFGLEDRGEIKAGRRADLVLIDGDPSADITMTRHIVGVWIAGERVA</sequence>
<dbReference type="InterPro" id="IPR051781">
    <property type="entry name" value="Metallo-dep_Hydrolase"/>
</dbReference>
<dbReference type="PANTHER" id="PTHR43135">
    <property type="entry name" value="ALPHA-D-RIBOSE 1-METHYLPHOSPHONATE 5-TRIPHOSPHATE DIPHOSPHATASE"/>
    <property type="match status" value="1"/>
</dbReference>
<dbReference type="Pfam" id="PF01979">
    <property type="entry name" value="Amidohydro_1"/>
    <property type="match status" value="1"/>
</dbReference>
<proteinExistence type="predicted"/>
<reference evidence="2 3" key="1">
    <citation type="submission" date="2017-01" db="EMBL/GenBank/DDBJ databases">
        <authorList>
            <person name="Mah S.A."/>
            <person name="Swanson W.J."/>
            <person name="Moy G.W."/>
            <person name="Vacquier V.D."/>
        </authorList>
    </citation>
    <scope>NUCLEOTIDE SEQUENCE [LARGE SCALE GENOMIC DNA]</scope>
    <source>
        <strain evidence="2 3">CPCC 203464</strain>
    </source>
</reference>
<dbReference type="Gene3D" id="3.40.50.10910">
    <property type="entry name" value="Amidohydrolase"/>
    <property type="match status" value="1"/>
</dbReference>
<evidence type="ECO:0000313" key="3">
    <source>
        <dbReference type="Proteomes" id="UP000186218"/>
    </source>
</evidence>